<evidence type="ECO:0000313" key="4">
    <source>
        <dbReference type="EMBL" id="WOO82273.1"/>
    </source>
</evidence>
<dbReference type="Proteomes" id="UP000827549">
    <property type="component" value="Chromosome 4"/>
</dbReference>
<dbReference type="SMART" id="SM00787">
    <property type="entry name" value="Spc7"/>
    <property type="match status" value="1"/>
</dbReference>
<feature type="compositionally biased region" description="Acidic residues" evidence="2">
    <location>
        <begin position="287"/>
        <end position="313"/>
    </location>
</feature>
<organism evidence="4 5">
    <name type="scientific">Vanrija pseudolonga</name>
    <dbReference type="NCBI Taxonomy" id="143232"/>
    <lineage>
        <taxon>Eukaryota</taxon>
        <taxon>Fungi</taxon>
        <taxon>Dikarya</taxon>
        <taxon>Basidiomycota</taxon>
        <taxon>Agaricomycotina</taxon>
        <taxon>Tremellomycetes</taxon>
        <taxon>Trichosporonales</taxon>
        <taxon>Trichosporonaceae</taxon>
        <taxon>Vanrija</taxon>
    </lineage>
</organism>
<keyword evidence="1" id="KW-0175">Coiled coil</keyword>
<feature type="domain" description="Spc7 kinetochore protein" evidence="3">
    <location>
        <begin position="824"/>
        <end position="1140"/>
    </location>
</feature>
<protein>
    <submittedName>
        <fullName evidence="4">Kinetochore protein spc7</fullName>
    </submittedName>
</protein>
<feature type="compositionally biased region" description="Acidic residues" evidence="2">
    <location>
        <begin position="737"/>
        <end position="758"/>
    </location>
</feature>
<dbReference type="EMBL" id="CP086717">
    <property type="protein sequence ID" value="WOO82273.1"/>
    <property type="molecule type" value="Genomic_DNA"/>
</dbReference>
<feature type="coiled-coil region" evidence="1">
    <location>
        <begin position="1006"/>
        <end position="1079"/>
    </location>
</feature>
<dbReference type="InterPro" id="IPR013253">
    <property type="entry name" value="Spc7_domain"/>
</dbReference>
<reference evidence="4" key="1">
    <citation type="submission" date="2023-10" db="EMBL/GenBank/DDBJ databases">
        <authorList>
            <person name="Noh H."/>
        </authorList>
    </citation>
    <scope>NUCLEOTIDE SEQUENCE</scope>
    <source>
        <strain evidence="4">DUCC4014</strain>
    </source>
</reference>
<dbReference type="GO" id="GO:1990758">
    <property type="term" value="P:mitotic sister chromatid biorientation"/>
    <property type="evidence" value="ECO:0007669"/>
    <property type="project" value="TreeGrafter"/>
</dbReference>
<feature type="compositionally biased region" description="Polar residues" evidence="2">
    <location>
        <begin position="241"/>
        <end position="258"/>
    </location>
</feature>
<dbReference type="GeneID" id="87808997"/>
<feature type="compositionally biased region" description="Low complexity" evidence="2">
    <location>
        <begin position="174"/>
        <end position="196"/>
    </location>
</feature>
<dbReference type="Pfam" id="PF18210">
    <property type="entry name" value="Knl1_RWD_C"/>
    <property type="match status" value="1"/>
</dbReference>
<dbReference type="InterPro" id="IPR040850">
    <property type="entry name" value="Knl1_RWD_C"/>
</dbReference>
<feature type="compositionally biased region" description="Acidic residues" evidence="2">
    <location>
        <begin position="214"/>
        <end position="237"/>
    </location>
</feature>
<dbReference type="PANTHER" id="PTHR28260">
    <property type="entry name" value="SPINDLE POLE BODY COMPONENT SPC105"/>
    <property type="match status" value="1"/>
</dbReference>
<dbReference type="PANTHER" id="PTHR28260:SF1">
    <property type="entry name" value="SPINDLE POLE BODY COMPONENT SPC105"/>
    <property type="match status" value="1"/>
</dbReference>
<dbReference type="Pfam" id="PF08317">
    <property type="entry name" value="Spc7"/>
    <property type="match status" value="1"/>
</dbReference>
<dbReference type="RefSeq" id="XP_062628305.1">
    <property type="nucleotide sequence ID" value="XM_062772321.1"/>
</dbReference>
<feature type="region of interest" description="Disordered" evidence="2">
    <location>
        <begin position="111"/>
        <end position="140"/>
    </location>
</feature>
<feature type="region of interest" description="Disordered" evidence="2">
    <location>
        <begin position="284"/>
        <end position="313"/>
    </location>
</feature>
<feature type="region of interest" description="Disordered" evidence="2">
    <location>
        <begin position="155"/>
        <end position="272"/>
    </location>
</feature>
<evidence type="ECO:0000256" key="2">
    <source>
        <dbReference type="SAM" id="MobiDB-lite"/>
    </source>
</evidence>
<evidence type="ECO:0000256" key="1">
    <source>
        <dbReference type="SAM" id="Coils"/>
    </source>
</evidence>
<proteinExistence type="predicted"/>
<feature type="compositionally biased region" description="Acidic residues" evidence="2">
    <location>
        <begin position="260"/>
        <end position="272"/>
    </location>
</feature>
<feature type="region of interest" description="Disordered" evidence="2">
    <location>
        <begin position="494"/>
        <end position="719"/>
    </location>
</feature>
<feature type="region of interest" description="Disordered" evidence="2">
    <location>
        <begin position="1"/>
        <end position="22"/>
    </location>
</feature>
<sequence length="1305" mass="140271">MSIPSRSPRRRQSAAATLSDHNLNTFDDNLTLPITKQEQRTKGHKRATVSMGGEGLRFSVGWENLSEGQKLRRSAQPRKSILKGSVTEDSTAQFNFSISDAQAETIHFGDLPSRMDASSSRGPRASLPVTSAHESLGAKRRVSFAPSAHVRMFEKKPARKSLGVPASFRPAPTAQSPSRRARSSLSSQQGRQSLSSEYASQPPPAIYFQGEGEGQGEESMELESESEASDISADSDEILAQVTSNSMNSFAVNDNVNPDFSEEEDEDAEGEMDMEDTMVGGGIVQQEWEDDEEDDDDMELESEPATDNGDDEEKTMDFTVALGGPMPATAPQTAMRSRASIGYTHAEASEGAPILPGEGDYALDHDADEMEMDETAVYGGVYGSTDESISSGDDTGGTRNPDAVTGTFNYTIGDASGMELTTVGGGILRQRTATYNMSTNIFAPTPAAPAADDNTGDFLSAGSFAYPVLSPIKVPKPVATSTLKASVSNPFAPPPVSAPAEPTFSQGLAQSTSKSPAKSSRSRQSLGGASTPKRTPSKSSGGTPSFARPTTSSAQKSRDARGGSAGPSSTAPLSAPKPPQPPATAPQKRNIFGASPEMPGTSAPRPTGMATAASVAKKLDFTSAPTPGSLSRSVPPSASQVAATTPLRHPQTAPATPSSARKRPRTDSDDEDVVFPSAKKTVVQKPPSPVKNIFASVQAAEPAPEEDDEAEASTEDTSGDFHTAHEQATANVFAEEAVEEDIEEEVAEEDVQGDEEEVERSPTPEPERPLPQYTGTPGRQSLGMPRKSMGTPVRHLKSPAEGIVVRESFGFGFTFPPPTPSPAFPEEDELAEPEEAAPIQLTTFLEMVGAQFMDDLPAAPRRRRSSVGRGVLGRGDGGEREYAIHDFAEAHIEGILLNMFNWAIQKMRTDIDTGKEELASTEAICDAENPAVVRDYLSANDEDRQLFEFTLREFKANTQLRARSQWYDWKQSLMERILPDFREIVEEMKSDAARHAASKEVSDSLLPDLRARKAELEAELAKRRAQVAEIAACDPEELADLKAAVVEQNVEIERFRSELETKTAKNEELSTRLTELTSEAGQHNAALEVARSMCDQFMPSDVIRLEREWKSLQELHRFRVVRMGAQVELVFAGELLLSVQSKDVKTAQLSLVNPGRNDATAGLLALTRSALAELMAAHQITSLSALVRAVGQLWTAARHIRGELDLLSIYYPATFKLENGVLTCTAALMLPAASARARLRVQLGPSTLISWPEELKDVNVTADVVYGSVSPDVLVRIAQETVAKSLPHVPGVLLQACAEAAATQT</sequence>
<name>A0AAF1BRJ2_9TREE</name>
<feature type="compositionally biased region" description="Polar residues" evidence="2">
    <location>
        <begin position="532"/>
        <end position="555"/>
    </location>
</feature>
<evidence type="ECO:0000313" key="5">
    <source>
        <dbReference type="Proteomes" id="UP000827549"/>
    </source>
</evidence>
<dbReference type="GO" id="GO:0007094">
    <property type="term" value="P:mitotic spindle assembly checkpoint signaling"/>
    <property type="evidence" value="ECO:0007669"/>
    <property type="project" value="TreeGrafter"/>
</dbReference>
<feature type="compositionally biased region" description="Polar residues" evidence="2">
    <location>
        <begin position="623"/>
        <end position="643"/>
    </location>
</feature>
<gene>
    <name evidence="4" type="primary">spc7</name>
    <name evidence="4" type="ORF">LOC62_04G005769</name>
</gene>
<dbReference type="InterPro" id="IPR033338">
    <property type="entry name" value="Spc105/Spc7"/>
</dbReference>
<feature type="compositionally biased region" description="Acidic residues" evidence="2">
    <location>
        <begin position="703"/>
        <end position="718"/>
    </location>
</feature>
<dbReference type="GO" id="GO:0000776">
    <property type="term" value="C:kinetochore"/>
    <property type="evidence" value="ECO:0007669"/>
    <property type="project" value="TreeGrafter"/>
</dbReference>
<accession>A0AAF1BRJ2</accession>
<feature type="compositionally biased region" description="Basic and acidic residues" evidence="2">
    <location>
        <begin position="759"/>
        <end position="768"/>
    </location>
</feature>
<feature type="compositionally biased region" description="Low complexity" evidence="2">
    <location>
        <begin position="509"/>
        <end position="525"/>
    </location>
</feature>
<feature type="region of interest" description="Disordered" evidence="2">
    <location>
        <begin position="737"/>
        <end position="796"/>
    </location>
</feature>
<feature type="compositionally biased region" description="Pro residues" evidence="2">
    <location>
        <begin position="575"/>
        <end position="584"/>
    </location>
</feature>
<keyword evidence="5" id="KW-1185">Reference proteome</keyword>
<evidence type="ECO:0000259" key="3">
    <source>
        <dbReference type="SMART" id="SM00787"/>
    </source>
</evidence>
<dbReference type="GO" id="GO:0034501">
    <property type="term" value="P:protein localization to kinetochore"/>
    <property type="evidence" value="ECO:0007669"/>
    <property type="project" value="TreeGrafter"/>
</dbReference>